<evidence type="ECO:0000313" key="2">
    <source>
        <dbReference type="EMBL" id="GID60023.1"/>
    </source>
</evidence>
<dbReference type="Pfam" id="PF13560">
    <property type="entry name" value="HTH_31"/>
    <property type="match status" value="1"/>
</dbReference>
<evidence type="ECO:0000259" key="1">
    <source>
        <dbReference type="PROSITE" id="PS50943"/>
    </source>
</evidence>
<keyword evidence="3" id="KW-1185">Reference proteome</keyword>
<dbReference type="EMBL" id="BOMG01000103">
    <property type="protein sequence ID" value="GID60023.1"/>
    <property type="molecule type" value="Genomic_DNA"/>
</dbReference>
<evidence type="ECO:0000313" key="3">
    <source>
        <dbReference type="Proteomes" id="UP000612282"/>
    </source>
</evidence>
<comment type="caution">
    <text evidence="2">The sequence shown here is derived from an EMBL/GenBank/DDBJ whole genome shotgun (WGS) entry which is preliminary data.</text>
</comment>
<name>A0ABQ3XNF2_9ACTN</name>
<organism evidence="2 3">
    <name type="scientific">Actinoplanes couchii</name>
    <dbReference type="NCBI Taxonomy" id="403638"/>
    <lineage>
        <taxon>Bacteria</taxon>
        <taxon>Bacillati</taxon>
        <taxon>Actinomycetota</taxon>
        <taxon>Actinomycetes</taxon>
        <taxon>Micromonosporales</taxon>
        <taxon>Micromonosporaceae</taxon>
        <taxon>Actinoplanes</taxon>
    </lineage>
</organism>
<dbReference type="InterPro" id="IPR001387">
    <property type="entry name" value="Cro/C1-type_HTH"/>
</dbReference>
<dbReference type="Proteomes" id="UP000612282">
    <property type="component" value="Unassembled WGS sequence"/>
</dbReference>
<dbReference type="Pfam" id="PF19054">
    <property type="entry name" value="DUF5753"/>
    <property type="match status" value="1"/>
</dbReference>
<sequence>MARRSSPTVRNRELGALLKGFREAKGLTAAQVAKDVGLSPAVISRLETASRTSPRSGAANVRALCSFYGLDAPTTERLVQLAREGSQPGWWQRFDLEEPTATYLDLETAALSIDTFESWIAPGLLQTREYASEVIQLLRSHLSAEQLTETLESRIQRGRILTGENPLIFHPVIDESVLHRSVGTRRILRDQLIHLRKAAALPNVTVQVLPFSAGINDGTNGPFSIMNFAEELMPPVVHSEGQLGQLFEDDPRVVGRVRQAFTALTAAALTPEESLNLIDERIRALT</sequence>
<feature type="domain" description="HTH cro/C1-type" evidence="1">
    <location>
        <begin position="18"/>
        <end position="54"/>
    </location>
</feature>
<dbReference type="SUPFAM" id="SSF47413">
    <property type="entry name" value="lambda repressor-like DNA-binding domains"/>
    <property type="match status" value="1"/>
</dbReference>
<dbReference type="RefSeq" id="WP_310380779.1">
    <property type="nucleotide sequence ID" value="NZ_JAVDQL010000001.1"/>
</dbReference>
<gene>
    <name evidence="2" type="ORF">Aco03nite_084270</name>
</gene>
<reference evidence="2 3" key="1">
    <citation type="submission" date="2021-01" db="EMBL/GenBank/DDBJ databases">
        <title>Whole genome shotgun sequence of Actinoplanes couchii NBRC 106145.</title>
        <authorList>
            <person name="Komaki H."/>
            <person name="Tamura T."/>
        </authorList>
    </citation>
    <scope>NUCLEOTIDE SEQUENCE [LARGE SCALE GENOMIC DNA]</scope>
    <source>
        <strain evidence="2 3">NBRC 106145</strain>
    </source>
</reference>
<accession>A0ABQ3XNF2</accession>
<dbReference type="Gene3D" id="1.10.260.40">
    <property type="entry name" value="lambda repressor-like DNA-binding domains"/>
    <property type="match status" value="1"/>
</dbReference>
<proteinExistence type="predicted"/>
<dbReference type="PROSITE" id="PS50943">
    <property type="entry name" value="HTH_CROC1"/>
    <property type="match status" value="1"/>
</dbReference>
<dbReference type="InterPro" id="IPR043917">
    <property type="entry name" value="DUF5753"/>
</dbReference>
<dbReference type="SMART" id="SM00530">
    <property type="entry name" value="HTH_XRE"/>
    <property type="match status" value="1"/>
</dbReference>
<dbReference type="CDD" id="cd00093">
    <property type="entry name" value="HTH_XRE"/>
    <property type="match status" value="1"/>
</dbReference>
<dbReference type="InterPro" id="IPR010982">
    <property type="entry name" value="Lambda_DNA-bd_dom_sf"/>
</dbReference>
<protein>
    <submittedName>
        <fullName evidence="2">Transcriptional regulator</fullName>
    </submittedName>
</protein>